<dbReference type="EMBL" id="AFAY01000022">
    <property type="protein sequence ID" value="EGF11157.1"/>
    <property type="molecule type" value="Genomic_DNA"/>
</dbReference>
<dbReference type="Proteomes" id="UP000004105">
    <property type="component" value="Unassembled WGS sequence"/>
</dbReference>
<accession>F2BBL1</accession>
<gene>
    <name evidence="1" type="primary">lpxD</name>
    <name evidence="1" type="ORF">HMPREF9123_1116</name>
</gene>
<keyword evidence="1" id="KW-0808">Transferase</keyword>
<dbReference type="EC" id="2.3.1.-" evidence="1"/>
<dbReference type="AlphaFoldDB" id="F2BBL1"/>
<evidence type="ECO:0000313" key="2">
    <source>
        <dbReference type="Proteomes" id="UP000004105"/>
    </source>
</evidence>
<proteinExistence type="predicted"/>
<organism evidence="1 2">
    <name type="scientific">Neisseria bacilliformis ATCC BAA-1200</name>
    <dbReference type="NCBI Taxonomy" id="888742"/>
    <lineage>
        <taxon>Bacteria</taxon>
        <taxon>Pseudomonadati</taxon>
        <taxon>Pseudomonadota</taxon>
        <taxon>Betaproteobacteria</taxon>
        <taxon>Neisseriales</taxon>
        <taxon>Neisseriaceae</taxon>
        <taxon>Neisseria</taxon>
    </lineage>
</organism>
<sequence length="61" mass="6792">MNESAYATALEIAKLTLQTKSDKFLADPRYPRDSAQNVAAFIEELAKRLTEIEKQLSSTSS</sequence>
<dbReference type="GO" id="GO:0016746">
    <property type="term" value="F:acyltransferase activity"/>
    <property type="evidence" value="ECO:0007669"/>
    <property type="project" value="UniProtKB-KW"/>
</dbReference>
<keyword evidence="1" id="KW-0012">Acyltransferase</keyword>
<comment type="caution">
    <text evidence="1">The sequence shown here is derived from an EMBL/GenBank/DDBJ whole genome shotgun (WGS) entry which is preliminary data.</text>
</comment>
<protein>
    <submittedName>
        <fullName evidence="1">UDP-3-O-[3-hydroxymyristoyl] glucosamine N-acyltransferase</fullName>
        <ecNumber evidence="1">2.3.1.-</ecNumber>
    </submittedName>
</protein>
<dbReference type="RefSeq" id="WP_007342125.1">
    <property type="nucleotide sequence ID" value="NZ_GL878494.1"/>
</dbReference>
<dbReference type="HOGENOM" id="CLU_2917821_0_0_4"/>
<reference evidence="1 2" key="1">
    <citation type="submission" date="2011-02" db="EMBL/GenBank/DDBJ databases">
        <authorList>
            <person name="Muzny D."/>
            <person name="Qin X."/>
            <person name="Deng J."/>
            <person name="Jiang H."/>
            <person name="Liu Y."/>
            <person name="Qu J."/>
            <person name="Song X.-Z."/>
            <person name="Zhang L."/>
            <person name="Thornton R."/>
            <person name="Coyle M."/>
            <person name="Francisco L."/>
            <person name="Jackson L."/>
            <person name="Javaid M."/>
            <person name="Korchina V."/>
            <person name="Kovar C."/>
            <person name="Mata R."/>
            <person name="Mathew T."/>
            <person name="Ngo R."/>
            <person name="Nguyen L."/>
            <person name="Nguyen N."/>
            <person name="Okwuonu G."/>
            <person name="Ongeri F."/>
            <person name="Pham C."/>
            <person name="Simmons D."/>
            <person name="Wilczek-Boney K."/>
            <person name="Hale W."/>
            <person name="Jakkamsetti A."/>
            <person name="Pham P."/>
            <person name="Ruth R."/>
            <person name="San Lucas F."/>
            <person name="Warren J."/>
            <person name="Zhang J."/>
            <person name="Zhao Z."/>
            <person name="Zhou C."/>
            <person name="Zhu D."/>
            <person name="Lee S."/>
            <person name="Bess C."/>
            <person name="Blankenburg K."/>
            <person name="Forbes L."/>
            <person name="Fu Q."/>
            <person name="Gubbala S."/>
            <person name="Hirani K."/>
            <person name="Jayaseelan J.C."/>
            <person name="Lara F."/>
            <person name="Munidasa M."/>
            <person name="Palculict T."/>
            <person name="Patil S."/>
            <person name="Pu L.-L."/>
            <person name="Saada N."/>
            <person name="Tang L."/>
            <person name="Weissenberger G."/>
            <person name="Zhu Y."/>
            <person name="Hemphill L."/>
            <person name="Shang Y."/>
            <person name="Youmans B."/>
            <person name="Ayvaz T."/>
            <person name="Ross M."/>
            <person name="Santibanez J."/>
            <person name="Aqrawi P."/>
            <person name="Gross S."/>
            <person name="Joshi V."/>
            <person name="Fowler G."/>
            <person name="Nazareth L."/>
            <person name="Reid J."/>
            <person name="Worley K."/>
            <person name="Petrosino J."/>
            <person name="Highlander S."/>
            <person name="Gibbs R."/>
        </authorList>
    </citation>
    <scope>NUCLEOTIDE SEQUENCE [LARGE SCALE GENOMIC DNA]</scope>
    <source>
        <strain evidence="1 2">ATCC BAA-1200</strain>
    </source>
</reference>
<name>F2BBL1_9NEIS</name>
<keyword evidence="2" id="KW-1185">Reference proteome</keyword>
<evidence type="ECO:0000313" key="1">
    <source>
        <dbReference type="EMBL" id="EGF11157.1"/>
    </source>
</evidence>